<dbReference type="InterPro" id="IPR000719">
    <property type="entry name" value="Prot_kinase_dom"/>
</dbReference>
<dbReference type="FunFam" id="1.10.510.10:FF:000356">
    <property type="entry name" value="Serine/threonine-protein kinase Nek2"/>
    <property type="match status" value="1"/>
</dbReference>
<evidence type="ECO:0000256" key="8">
    <source>
        <dbReference type="ARBA" id="ARBA00047899"/>
    </source>
</evidence>
<evidence type="ECO:0000313" key="14">
    <source>
        <dbReference type="EMBL" id="CAG9316665.1"/>
    </source>
</evidence>
<evidence type="ECO:0000256" key="1">
    <source>
        <dbReference type="ARBA" id="ARBA00010886"/>
    </source>
</evidence>
<name>A0AAU9IZD2_9CILI</name>
<dbReference type="PROSITE" id="PS50011">
    <property type="entry name" value="PROTEIN_KINASE_DOM"/>
    <property type="match status" value="1"/>
</dbReference>
<comment type="caution">
    <text evidence="14">The sequence shown here is derived from an EMBL/GenBank/DDBJ whole genome shotgun (WGS) entry which is preliminary data.</text>
</comment>
<keyword evidence="12" id="KW-0175">Coiled coil</keyword>
<keyword evidence="4" id="KW-0808">Transferase</keyword>
<evidence type="ECO:0000259" key="13">
    <source>
        <dbReference type="PROSITE" id="PS50011"/>
    </source>
</evidence>
<keyword evidence="11" id="KW-0479">Metal-binding</keyword>
<dbReference type="EMBL" id="CAJZBQ010000016">
    <property type="protein sequence ID" value="CAG9316665.1"/>
    <property type="molecule type" value="Genomic_DNA"/>
</dbReference>
<dbReference type="Pfam" id="PF00069">
    <property type="entry name" value="Pkinase"/>
    <property type="match status" value="1"/>
</dbReference>
<accession>A0AAU9IZD2</accession>
<evidence type="ECO:0000256" key="4">
    <source>
        <dbReference type="ARBA" id="ARBA00022679"/>
    </source>
</evidence>
<comment type="catalytic activity">
    <reaction evidence="9">
        <text>L-seryl-[protein] + ATP = O-phospho-L-seryl-[protein] + ADP + H(+)</text>
        <dbReference type="Rhea" id="RHEA:17989"/>
        <dbReference type="Rhea" id="RHEA-COMP:9863"/>
        <dbReference type="Rhea" id="RHEA-COMP:11604"/>
        <dbReference type="ChEBI" id="CHEBI:15378"/>
        <dbReference type="ChEBI" id="CHEBI:29999"/>
        <dbReference type="ChEBI" id="CHEBI:30616"/>
        <dbReference type="ChEBI" id="CHEBI:83421"/>
        <dbReference type="ChEBI" id="CHEBI:456216"/>
        <dbReference type="EC" id="2.7.11.1"/>
    </reaction>
</comment>
<comment type="catalytic activity">
    <reaction evidence="8">
        <text>L-threonyl-[protein] + ATP = O-phospho-L-threonyl-[protein] + ADP + H(+)</text>
        <dbReference type="Rhea" id="RHEA:46608"/>
        <dbReference type="Rhea" id="RHEA-COMP:11060"/>
        <dbReference type="Rhea" id="RHEA-COMP:11605"/>
        <dbReference type="ChEBI" id="CHEBI:15378"/>
        <dbReference type="ChEBI" id="CHEBI:30013"/>
        <dbReference type="ChEBI" id="CHEBI:30616"/>
        <dbReference type="ChEBI" id="CHEBI:61977"/>
        <dbReference type="ChEBI" id="CHEBI:456216"/>
        <dbReference type="EC" id="2.7.11.1"/>
    </reaction>
</comment>
<dbReference type="InterPro" id="IPR008271">
    <property type="entry name" value="Ser/Thr_kinase_AS"/>
</dbReference>
<dbReference type="AlphaFoldDB" id="A0AAU9IZD2"/>
<dbReference type="Gene3D" id="3.30.200.20">
    <property type="entry name" value="Phosphorylase Kinase, domain 1"/>
    <property type="match status" value="2"/>
</dbReference>
<evidence type="ECO:0000256" key="7">
    <source>
        <dbReference type="ARBA" id="ARBA00022840"/>
    </source>
</evidence>
<dbReference type="CDD" id="cd08217">
    <property type="entry name" value="STKc_Nek2"/>
    <property type="match status" value="1"/>
</dbReference>
<organism evidence="14 15">
    <name type="scientific">Blepharisma stoltei</name>
    <dbReference type="NCBI Taxonomy" id="1481888"/>
    <lineage>
        <taxon>Eukaryota</taxon>
        <taxon>Sar</taxon>
        <taxon>Alveolata</taxon>
        <taxon>Ciliophora</taxon>
        <taxon>Postciliodesmatophora</taxon>
        <taxon>Heterotrichea</taxon>
        <taxon>Heterotrichida</taxon>
        <taxon>Blepharismidae</taxon>
        <taxon>Blepharisma</taxon>
    </lineage>
</organism>
<gene>
    <name evidence="14" type="ORF">BSTOLATCC_MIC16773</name>
</gene>
<keyword evidence="15" id="KW-1185">Reference proteome</keyword>
<evidence type="ECO:0000256" key="2">
    <source>
        <dbReference type="ARBA" id="ARBA00012513"/>
    </source>
</evidence>
<protein>
    <recommendedName>
        <fullName evidence="2">non-specific serine/threonine protein kinase</fullName>
        <ecNumber evidence="2">2.7.11.1</ecNumber>
    </recommendedName>
</protein>
<feature type="binding site" evidence="11">
    <location>
        <position position="140"/>
    </location>
    <ligand>
        <name>Mg(2+)</name>
        <dbReference type="ChEBI" id="CHEBI:18420"/>
    </ligand>
</feature>
<dbReference type="PROSITE" id="PS00108">
    <property type="entry name" value="PROTEIN_KINASE_ST"/>
    <property type="match status" value="1"/>
</dbReference>
<feature type="binding site" evidence="11">
    <location>
        <position position="153"/>
    </location>
    <ligand>
        <name>Mg(2+)</name>
        <dbReference type="ChEBI" id="CHEBI:18420"/>
    </ligand>
</feature>
<dbReference type="GO" id="GO:0005524">
    <property type="term" value="F:ATP binding"/>
    <property type="evidence" value="ECO:0007669"/>
    <property type="project" value="UniProtKB-KW"/>
</dbReference>
<dbReference type="SMART" id="SM00220">
    <property type="entry name" value="S_TKc"/>
    <property type="match status" value="1"/>
</dbReference>
<keyword evidence="11" id="KW-0460">Magnesium</keyword>
<dbReference type="Proteomes" id="UP001162131">
    <property type="component" value="Unassembled WGS sequence"/>
</dbReference>
<keyword evidence="7" id="KW-0067">ATP-binding</keyword>
<feature type="coiled-coil region" evidence="12">
    <location>
        <begin position="267"/>
        <end position="322"/>
    </location>
</feature>
<evidence type="ECO:0000256" key="5">
    <source>
        <dbReference type="ARBA" id="ARBA00022741"/>
    </source>
</evidence>
<dbReference type="InterPro" id="IPR011009">
    <property type="entry name" value="Kinase-like_dom_sf"/>
</dbReference>
<feature type="domain" description="Protein kinase" evidence="13">
    <location>
        <begin position="4"/>
        <end position="265"/>
    </location>
</feature>
<keyword evidence="5" id="KW-0547">Nucleotide-binding</keyword>
<dbReference type="InterPro" id="IPR051131">
    <property type="entry name" value="NEK_Ser/Thr_kinase_NIMA"/>
</dbReference>
<keyword evidence="6" id="KW-0418">Kinase</keyword>
<dbReference type="GO" id="GO:0004674">
    <property type="term" value="F:protein serine/threonine kinase activity"/>
    <property type="evidence" value="ECO:0007669"/>
    <property type="project" value="UniProtKB-KW"/>
</dbReference>
<dbReference type="PANTHER" id="PTHR44899:SF10">
    <property type="entry name" value="NIMA-RELATED KINASE 2"/>
    <property type="match status" value="1"/>
</dbReference>
<evidence type="ECO:0000256" key="6">
    <source>
        <dbReference type="ARBA" id="ARBA00022777"/>
    </source>
</evidence>
<dbReference type="GO" id="GO:0046872">
    <property type="term" value="F:metal ion binding"/>
    <property type="evidence" value="ECO:0007669"/>
    <property type="project" value="UniProtKB-KW"/>
</dbReference>
<feature type="active site" description="Proton acceptor" evidence="10">
    <location>
        <position position="135"/>
    </location>
</feature>
<evidence type="ECO:0000256" key="3">
    <source>
        <dbReference type="ARBA" id="ARBA00022527"/>
    </source>
</evidence>
<evidence type="ECO:0000256" key="12">
    <source>
        <dbReference type="SAM" id="Coils"/>
    </source>
</evidence>
<evidence type="ECO:0000256" key="10">
    <source>
        <dbReference type="PIRSR" id="PIRSR000615-1"/>
    </source>
</evidence>
<dbReference type="EC" id="2.7.11.1" evidence="2"/>
<dbReference type="SUPFAM" id="SSF56112">
    <property type="entry name" value="Protein kinase-like (PK-like)"/>
    <property type="match status" value="1"/>
</dbReference>
<proteinExistence type="inferred from homology"/>
<comment type="similarity">
    <text evidence="1">Belongs to the protein kinase superfamily. NEK Ser/Thr protein kinase family. NIMA subfamily.</text>
</comment>
<dbReference type="FunFam" id="3.30.200.20:FF:000097">
    <property type="entry name" value="Probable serine/threonine-protein kinase nek1"/>
    <property type="match status" value="1"/>
</dbReference>
<evidence type="ECO:0000256" key="11">
    <source>
        <dbReference type="PIRSR" id="PIRSR000615-3"/>
    </source>
</evidence>
<reference evidence="14" key="1">
    <citation type="submission" date="2021-09" db="EMBL/GenBank/DDBJ databases">
        <authorList>
            <consortium name="AG Swart"/>
            <person name="Singh M."/>
            <person name="Singh A."/>
            <person name="Seah K."/>
            <person name="Emmerich C."/>
        </authorList>
    </citation>
    <scope>NUCLEOTIDE SEQUENCE</scope>
    <source>
        <strain evidence="14">ATCC30299</strain>
    </source>
</reference>
<evidence type="ECO:0000256" key="9">
    <source>
        <dbReference type="ARBA" id="ARBA00048679"/>
    </source>
</evidence>
<dbReference type="PANTHER" id="PTHR44899">
    <property type="entry name" value="CAMK FAMILY PROTEIN KINASE"/>
    <property type="match status" value="1"/>
</dbReference>
<sequence>MENYEVIGDIGTGSFGSVTKIRRKTDGKILVWKEIDYGEMNDKEKQQVVTEVNILRELHHPSIVRYYDRIIDKRAAKIFIVMEFCENGDMSHVIRRCKRENDPMPEDLIWKIFMQIVLALYECHKRKEGKILHRDLKPANIFLDANMNVKLGDFGLSRVMGSESVYAHTHVGTPYYMSPEQIVESHYNEKSDIWSLGCLLYEIVALSPPFEATNKPQLETKIRQGSFQRIPRTYSDELQRVISWMLCSEPSQRPDVEELLNLPQVSLRLREKRLREIQASIRKKEEELKKKEEEIKKIEDENAAKETELNDREAKIAEFENNERMKTHQIQI</sequence>
<evidence type="ECO:0000313" key="15">
    <source>
        <dbReference type="Proteomes" id="UP001162131"/>
    </source>
</evidence>
<keyword evidence="3" id="KW-0723">Serine/threonine-protein kinase</keyword>
<dbReference type="Gene3D" id="1.10.510.10">
    <property type="entry name" value="Transferase(Phosphotransferase) domain 1"/>
    <property type="match status" value="1"/>
</dbReference>